<evidence type="ECO:0000313" key="1">
    <source>
        <dbReference type="EMBL" id="SVA04038.1"/>
    </source>
</evidence>
<organism evidence="1">
    <name type="scientific">marine metagenome</name>
    <dbReference type="NCBI Taxonomy" id="408172"/>
    <lineage>
        <taxon>unclassified sequences</taxon>
        <taxon>metagenomes</taxon>
        <taxon>ecological metagenomes</taxon>
    </lineage>
</organism>
<dbReference type="InterPro" id="IPR014710">
    <property type="entry name" value="RmlC-like_jellyroll"/>
</dbReference>
<dbReference type="InterPro" id="IPR011051">
    <property type="entry name" value="RmlC_Cupin_sf"/>
</dbReference>
<accession>A0A381SL86</accession>
<dbReference type="Gene3D" id="2.60.120.10">
    <property type="entry name" value="Jelly Rolls"/>
    <property type="match status" value="1"/>
</dbReference>
<dbReference type="SUPFAM" id="SSF51182">
    <property type="entry name" value="RmlC-like cupins"/>
    <property type="match status" value="1"/>
</dbReference>
<gene>
    <name evidence="1" type="ORF">METZ01_LOCUS56892</name>
</gene>
<dbReference type="Pfam" id="PF16867">
    <property type="entry name" value="DMSP_lyase"/>
    <property type="match status" value="1"/>
</dbReference>
<proteinExistence type="predicted"/>
<dbReference type="GO" id="GO:0047869">
    <property type="term" value="F:dimethylpropiothetin dethiomethylase activity"/>
    <property type="evidence" value="ECO:0007669"/>
    <property type="project" value="InterPro"/>
</dbReference>
<dbReference type="EMBL" id="UINC01003181">
    <property type="protein sequence ID" value="SVA04038.1"/>
    <property type="molecule type" value="Genomic_DNA"/>
</dbReference>
<reference evidence="1" key="1">
    <citation type="submission" date="2018-05" db="EMBL/GenBank/DDBJ databases">
        <authorList>
            <person name="Lanie J.A."/>
            <person name="Ng W.-L."/>
            <person name="Kazmierczak K.M."/>
            <person name="Andrzejewski T.M."/>
            <person name="Davidsen T.M."/>
            <person name="Wayne K.J."/>
            <person name="Tettelin H."/>
            <person name="Glass J.I."/>
            <person name="Rusch D."/>
            <person name="Podicherti R."/>
            <person name="Tsui H.-C.T."/>
            <person name="Winkler M.E."/>
        </authorList>
    </citation>
    <scope>NUCLEOTIDE SEQUENCE</scope>
</reference>
<evidence type="ECO:0008006" key="2">
    <source>
        <dbReference type="Google" id="ProtNLM"/>
    </source>
</evidence>
<dbReference type="InterPro" id="IPR031723">
    <property type="entry name" value="DMSP_lyase"/>
</dbReference>
<name>A0A381SL86_9ZZZZ</name>
<dbReference type="AlphaFoldDB" id="A0A381SL86"/>
<protein>
    <recommendedName>
        <fullName evidence="2">Cupin 2 conserved barrel domain-containing protein</fullName>
    </recommendedName>
</protein>
<sequence length="208" mass="23651">MISLSDQFDRFSEDILRTLGERECPNLVTLMTALSDLNQIAEPTIPNRTVSCNWLDKAFDKIPTDLKLLGDSARKLADQAHWQESQRNVPGVFEGGYAFVALIGPEGQLRSDEFKVGLFIQQPDTYYPPHAHDAEEFYFLLSGKPKWWAGKRTFTANPGDLIHHAPSEVHSMETMNEPFLAIWAWIGDLNGNFWFPEDPSRREPPSES</sequence>